<dbReference type="Proteomes" id="UP000245829">
    <property type="component" value="Unassembled WGS sequence"/>
</dbReference>
<dbReference type="Gene3D" id="1.20.120.330">
    <property type="entry name" value="Nucleotidyltransferases domain 2"/>
    <property type="match status" value="1"/>
</dbReference>
<comment type="caution">
    <text evidence="1">The sequence shown here is derived from an EMBL/GenBank/DDBJ whole genome shotgun (WGS) entry which is preliminary data.</text>
</comment>
<evidence type="ECO:0000313" key="2">
    <source>
        <dbReference type="Proteomes" id="UP000245829"/>
    </source>
</evidence>
<accession>A0A2S2KNZ5</accession>
<reference evidence="1 2" key="1">
    <citation type="submission" date="2018-05" db="EMBL/GenBank/DDBJ databases">
        <title>genome sequencing of Nitrosopumilus sp. NM25.</title>
        <authorList>
            <person name="Mori K."/>
            <person name="Nakagawa T."/>
        </authorList>
    </citation>
    <scope>NUCLEOTIDE SEQUENCE [LARGE SCALE GENOMIC DNA]</scope>
    <source>
        <strain evidence="1 2">NM25</strain>
    </source>
</reference>
<dbReference type="AlphaFoldDB" id="A0A2S2KNZ5"/>
<organism evidence="1 2">
    <name type="scientific">Nitrosopumilus zosterae</name>
    <dbReference type="NCBI Taxonomy" id="718286"/>
    <lineage>
        <taxon>Archaea</taxon>
        <taxon>Nitrososphaerota</taxon>
        <taxon>Nitrososphaeria</taxon>
        <taxon>Nitrosopumilales</taxon>
        <taxon>Nitrosopumilaceae</taxon>
        <taxon>Nitrosopumilus</taxon>
    </lineage>
</organism>
<name>A0A2S2KNZ5_9ARCH</name>
<keyword evidence="2" id="KW-1185">Reference proteome</keyword>
<protein>
    <submittedName>
        <fullName evidence="1">Uncharacterized protein</fullName>
    </submittedName>
</protein>
<dbReference type="EMBL" id="BGKI01000001">
    <property type="protein sequence ID" value="GBH33359.1"/>
    <property type="molecule type" value="Genomic_DNA"/>
</dbReference>
<dbReference type="GeneID" id="76209480"/>
<proteinExistence type="predicted"/>
<dbReference type="RefSeq" id="WP_109876019.1">
    <property type="nucleotide sequence ID" value="NZ_AP026695.1"/>
</dbReference>
<gene>
    <name evidence="1" type="ORF">NZNM25_01500</name>
</gene>
<sequence>MFSPDEFLTFVKTIRRKNELQTEAGVRTALNRCYFSSLVKAKNHLESKGNNFSNNEEMHKEIIEKVKEANETMGDKLNTLLEMRNKADYDMEFNGDSGLISPIYGMSKSFNDKVSSKL</sequence>
<evidence type="ECO:0000313" key="1">
    <source>
        <dbReference type="EMBL" id="GBH33359.1"/>
    </source>
</evidence>